<feature type="domain" description="Ig-like" evidence="7">
    <location>
        <begin position="253"/>
        <end position="339"/>
    </location>
</feature>
<organism evidence="8 9">
    <name type="scientific">Clytia hemisphaerica</name>
    <dbReference type="NCBI Taxonomy" id="252671"/>
    <lineage>
        <taxon>Eukaryota</taxon>
        <taxon>Metazoa</taxon>
        <taxon>Cnidaria</taxon>
        <taxon>Hydrozoa</taxon>
        <taxon>Hydroidolina</taxon>
        <taxon>Leptothecata</taxon>
        <taxon>Obeliida</taxon>
        <taxon>Clytiidae</taxon>
        <taxon>Clytia</taxon>
    </lineage>
</organism>
<keyword evidence="6" id="KW-0812">Transmembrane</keyword>
<feature type="compositionally biased region" description="Pro residues" evidence="5">
    <location>
        <begin position="139"/>
        <end position="149"/>
    </location>
</feature>
<dbReference type="Proteomes" id="UP000594262">
    <property type="component" value="Unplaced"/>
</dbReference>
<dbReference type="SMART" id="SM00409">
    <property type="entry name" value="IG"/>
    <property type="match status" value="3"/>
</dbReference>
<dbReference type="InterPro" id="IPR003599">
    <property type="entry name" value="Ig_sub"/>
</dbReference>
<evidence type="ECO:0000256" key="1">
    <source>
        <dbReference type="ARBA" id="ARBA00022729"/>
    </source>
</evidence>
<sequence>MLHQKMDRVIYLLVISFGFLSVYNFWRDLEVNSRVIQLEQNPQGGERHRRAVNDEDDDSWEQILKIDLDKFNHYIKTKSKETFQEEINRALLGFLSNLPSQQLCKLVKNCEKNCEEEEKIVFGEEKIVEKTRTKCVRGPPGPPGPPGPEGPKGLGLEKPTLVQNTLDKGVVNLTDSKIFECKFFGSPIPEVSWKSPKSQFIINDTIDKESSTITSRLILTNISWYDQGPVKCNAKSLLGEDSGYGNLSTLSKPVISMNKKLVFAPERINFTFPECKVRSNPTAKVTWKRIFWSMPAGRVHVRENTLTINHVQYSDEGFYVCEADNFLGKDKKTIQLKIKPFEMHQTSASKIYIPSGENATISCSAYGNNHEMTGTITKSGEKISSKEEQKTGNLFEVKANVTSEGTYLCTIENRKEKAESATLVKHFKLSSSLLSSAQQSLVGRELRKINKIGKYKKCFGLSLPSTTFYTSCGGKKDTITFFRIKDMYKRNRYGSRYYAWGSRYIGGFTDLPWQKDNQMEYSNLTALFDLSNQRIYPSIEGREAVCYHDGYGPCFGNKDLYVASDGKIYRSSLGSSFNPKPTFNQKEVQFETFYLM</sequence>
<keyword evidence="6" id="KW-0472">Membrane</keyword>
<keyword evidence="9" id="KW-1185">Reference proteome</keyword>
<dbReference type="AlphaFoldDB" id="A0A7M5U7E3"/>
<evidence type="ECO:0000313" key="8">
    <source>
        <dbReference type="EnsemblMetazoa" id="CLYHEMP007121.1"/>
    </source>
</evidence>
<dbReference type="InterPro" id="IPR013783">
    <property type="entry name" value="Ig-like_fold"/>
</dbReference>
<evidence type="ECO:0000256" key="6">
    <source>
        <dbReference type="SAM" id="Phobius"/>
    </source>
</evidence>
<dbReference type="PANTHER" id="PTHR12231:SF253">
    <property type="entry name" value="DPR-INTERACTING PROTEIN ETA, ISOFORM B-RELATED"/>
    <property type="match status" value="1"/>
</dbReference>
<dbReference type="GO" id="GO:0043005">
    <property type="term" value="C:neuron projection"/>
    <property type="evidence" value="ECO:0007669"/>
    <property type="project" value="TreeGrafter"/>
</dbReference>
<dbReference type="SUPFAM" id="SSF48726">
    <property type="entry name" value="Immunoglobulin"/>
    <property type="match status" value="3"/>
</dbReference>
<evidence type="ECO:0000256" key="4">
    <source>
        <dbReference type="ARBA" id="ARBA00023319"/>
    </source>
</evidence>
<evidence type="ECO:0000256" key="3">
    <source>
        <dbReference type="ARBA" id="ARBA00023157"/>
    </source>
</evidence>
<feature type="domain" description="Ig-like" evidence="7">
    <location>
        <begin position="340"/>
        <end position="424"/>
    </location>
</feature>
<dbReference type="PROSITE" id="PS50835">
    <property type="entry name" value="IG_LIKE"/>
    <property type="match status" value="3"/>
</dbReference>
<protein>
    <recommendedName>
        <fullName evidence="7">Ig-like domain-containing protein</fullName>
    </recommendedName>
</protein>
<dbReference type="CDD" id="cd00096">
    <property type="entry name" value="Ig"/>
    <property type="match status" value="1"/>
</dbReference>
<name>A0A7M5U7E3_9CNID</name>
<keyword evidence="4" id="KW-0393">Immunoglobulin domain</keyword>
<accession>A0A7M5U7E3</accession>
<dbReference type="InterPro" id="IPR007110">
    <property type="entry name" value="Ig-like_dom"/>
</dbReference>
<feature type="domain" description="Ig-like" evidence="7">
    <location>
        <begin position="159"/>
        <end position="251"/>
    </location>
</feature>
<proteinExistence type="predicted"/>
<dbReference type="PANTHER" id="PTHR12231">
    <property type="entry name" value="CTX-RELATED TYPE I TRANSMEMBRANE PROTEIN"/>
    <property type="match status" value="1"/>
</dbReference>
<keyword evidence="3" id="KW-1015">Disulfide bond</keyword>
<dbReference type="InterPro" id="IPR006571">
    <property type="entry name" value="TLDc_dom"/>
</dbReference>
<keyword evidence="1" id="KW-0732">Signal</keyword>
<dbReference type="InterPro" id="IPR051170">
    <property type="entry name" value="Neural/epithelial_adhesion"/>
</dbReference>
<keyword evidence="6" id="KW-1133">Transmembrane helix</keyword>
<dbReference type="OrthoDB" id="5986691at2759"/>
<dbReference type="SMART" id="SM00408">
    <property type="entry name" value="IGc2"/>
    <property type="match status" value="3"/>
</dbReference>
<dbReference type="InterPro" id="IPR003598">
    <property type="entry name" value="Ig_sub2"/>
</dbReference>
<dbReference type="InterPro" id="IPR036179">
    <property type="entry name" value="Ig-like_dom_sf"/>
</dbReference>
<dbReference type="Pfam" id="PF07679">
    <property type="entry name" value="I-set"/>
    <property type="match status" value="2"/>
</dbReference>
<feature type="transmembrane region" description="Helical" evidence="6">
    <location>
        <begin position="9"/>
        <end position="26"/>
    </location>
</feature>
<reference evidence="8" key="1">
    <citation type="submission" date="2021-01" db="UniProtKB">
        <authorList>
            <consortium name="EnsemblMetazoa"/>
        </authorList>
    </citation>
    <scope>IDENTIFICATION</scope>
</reference>
<keyword evidence="2" id="KW-0677">Repeat</keyword>
<dbReference type="EnsemblMetazoa" id="CLYHEMT007121.1">
    <property type="protein sequence ID" value="CLYHEMP007121.1"/>
    <property type="gene ID" value="CLYHEMG007121"/>
</dbReference>
<dbReference type="Gene3D" id="2.60.40.10">
    <property type="entry name" value="Immunoglobulins"/>
    <property type="match status" value="3"/>
</dbReference>
<evidence type="ECO:0000259" key="7">
    <source>
        <dbReference type="PROSITE" id="PS50835"/>
    </source>
</evidence>
<evidence type="ECO:0000256" key="2">
    <source>
        <dbReference type="ARBA" id="ARBA00022737"/>
    </source>
</evidence>
<dbReference type="InterPro" id="IPR013098">
    <property type="entry name" value="Ig_I-set"/>
</dbReference>
<evidence type="ECO:0000313" key="9">
    <source>
        <dbReference type="Proteomes" id="UP000594262"/>
    </source>
</evidence>
<evidence type="ECO:0000256" key="5">
    <source>
        <dbReference type="SAM" id="MobiDB-lite"/>
    </source>
</evidence>
<dbReference type="Pfam" id="PF07534">
    <property type="entry name" value="TLD"/>
    <property type="match status" value="1"/>
</dbReference>
<feature type="region of interest" description="Disordered" evidence="5">
    <location>
        <begin position="134"/>
        <end position="154"/>
    </location>
</feature>